<evidence type="ECO:0000256" key="2">
    <source>
        <dbReference type="ARBA" id="ARBA00022801"/>
    </source>
</evidence>
<evidence type="ECO:0000313" key="6">
    <source>
        <dbReference type="EMBL" id="MFC5465405.1"/>
    </source>
</evidence>
<evidence type="ECO:0000256" key="3">
    <source>
        <dbReference type="ARBA" id="ARBA00022840"/>
    </source>
</evidence>
<dbReference type="SUPFAM" id="SSF160467">
    <property type="entry name" value="PH0987 N-terminal domain-like"/>
    <property type="match status" value="1"/>
</dbReference>
<keyword evidence="3" id="KW-0067">ATP-binding</keyword>
<evidence type="ECO:0000259" key="5">
    <source>
        <dbReference type="SMART" id="SM00796"/>
    </source>
</evidence>
<dbReference type="RefSeq" id="WP_382352082.1">
    <property type="nucleotide sequence ID" value="NZ_JBHSMC010000014.1"/>
</dbReference>
<keyword evidence="2 6" id="KW-0378">Hydrolase</keyword>
<gene>
    <name evidence="6" type="primary">pxpB</name>
    <name evidence="6" type="ORF">ACFPM4_11655</name>
</gene>
<dbReference type="Gene3D" id="2.40.100.10">
    <property type="entry name" value="Cyclophilin-like"/>
    <property type="match status" value="1"/>
</dbReference>
<accession>A0ABW0LI04</accession>
<dbReference type="NCBIfam" id="TIGR00370">
    <property type="entry name" value="5-oxoprolinase subunit PxpB"/>
    <property type="match status" value="1"/>
</dbReference>
<organism evidence="6 7">
    <name type="scientific">Lederbergia graminis</name>
    <dbReference type="NCBI Taxonomy" id="735518"/>
    <lineage>
        <taxon>Bacteria</taxon>
        <taxon>Bacillati</taxon>
        <taxon>Bacillota</taxon>
        <taxon>Bacilli</taxon>
        <taxon>Bacillales</taxon>
        <taxon>Bacillaceae</taxon>
        <taxon>Lederbergia</taxon>
    </lineage>
</organism>
<dbReference type="InterPro" id="IPR010016">
    <property type="entry name" value="PxpB"/>
</dbReference>
<feature type="domain" description="Carboxyltransferase" evidence="5">
    <location>
        <begin position="1"/>
        <end position="211"/>
    </location>
</feature>
<evidence type="ECO:0000256" key="1">
    <source>
        <dbReference type="ARBA" id="ARBA00022741"/>
    </source>
</evidence>
<dbReference type="Gene3D" id="3.30.1360.40">
    <property type="match status" value="1"/>
</dbReference>
<dbReference type="PANTHER" id="PTHR34698">
    <property type="entry name" value="5-OXOPROLINASE SUBUNIT B"/>
    <property type="match status" value="1"/>
</dbReference>
<dbReference type="GO" id="GO:0017168">
    <property type="term" value="F:5-oxoprolinase (ATP-hydrolyzing) activity"/>
    <property type="evidence" value="ECO:0007669"/>
    <property type="project" value="UniProtKB-EC"/>
</dbReference>
<keyword evidence="4" id="KW-0175">Coiled coil</keyword>
<feature type="coiled-coil region" evidence="4">
    <location>
        <begin position="72"/>
        <end position="99"/>
    </location>
</feature>
<dbReference type="SUPFAM" id="SSF50891">
    <property type="entry name" value="Cyclophilin-like"/>
    <property type="match status" value="1"/>
</dbReference>
<dbReference type="InterPro" id="IPR029000">
    <property type="entry name" value="Cyclophilin-like_dom_sf"/>
</dbReference>
<evidence type="ECO:0000313" key="7">
    <source>
        <dbReference type="Proteomes" id="UP001596147"/>
    </source>
</evidence>
<keyword evidence="1" id="KW-0547">Nucleotide-binding</keyword>
<protein>
    <submittedName>
        <fullName evidence="6">5-oxoprolinase subunit PxpB</fullName>
        <ecNumber evidence="6">3.5.2.9</ecNumber>
    </submittedName>
</protein>
<dbReference type="Proteomes" id="UP001596147">
    <property type="component" value="Unassembled WGS sequence"/>
</dbReference>
<evidence type="ECO:0000256" key="4">
    <source>
        <dbReference type="SAM" id="Coils"/>
    </source>
</evidence>
<dbReference type="InterPro" id="IPR003833">
    <property type="entry name" value="CT_C_D"/>
</dbReference>
<dbReference type="EC" id="3.5.2.9" evidence="6"/>
<proteinExistence type="predicted"/>
<sequence>MYPLSETTIVVDFGTTVDEETHKKVHAFCTYLQNNKLNIIKGFVPAYTNVTIYYDCYMAFQQISSYIVTSGYEVMKAILKELLTNMKETEEEKKKVIEIPVCYGGSFGPDLEIVANHHHLTPEQVIHIHSKPKYLVHMIGFAPGFPYLGGLNEEIAIPRRQSPRVKIPAGSVGIAGNQTGVYPIESPGGWQIIGRTPVKLFDPHKTPPTLLQTGNYITFKPISRKEYEQLAGVEW</sequence>
<dbReference type="PANTHER" id="PTHR34698:SF2">
    <property type="entry name" value="5-OXOPROLINASE SUBUNIT B"/>
    <property type="match status" value="1"/>
</dbReference>
<comment type="caution">
    <text evidence="6">The sequence shown here is derived from an EMBL/GenBank/DDBJ whole genome shotgun (WGS) entry which is preliminary data.</text>
</comment>
<name>A0ABW0LI04_9BACI</name>
<dbReference type="Pfam" id="PF02682">
    <property type="entry name" value="CT_C_D"/>
    <property type="match status" value="1"/>
</dbReference>
<reference evidence="7" key="1">
    <citation type="journal article" date="2019" name="Int. J. Syst. Evol. Microbiol.">
        <title>The Global Catalogue of Microorganisms (GCM) 10K type strain sequencing project: providing services to taxonomists for standard genome sequencing and annotation.</title>
        <authorList>
            <consortium name="The Broad Institute Genomics Platform"/>
            <consortium name="The Broad Institute Genome Sequencing Center for Infectious Disease"/>
            <person name="Wu L."/>
            <person name="Ma J."/>
        </authorList>
    </citation>
    <scope>NUCLEOTIDE SEQUENCE [LARGE SCALE GENOMIC DNA]</scope>
    <source>
        <strain evidence="7">CGMCC 1.12237</strain>
    </source>
</reference>
<dbReference type="SMART" id="SM00796">
    <property type="entry name" value="AHS1"/>
    <property type="match status" value="1"/>
</dbReference>
<dbReference type="EMBL" id="JBHSMC010000014">
    <property type="protein sequence ID" value="MFC5465405.1"/>
    <property type="molecule type" value="Genomic_DNA"/>
</dbReference>
<keyword evidence="7" id="KW-1185">Reference proteome</keyword>